<dbReference type="NCBIfam" id="TIGR04557">
    <property type="entry name" value="fuse_rel_SoxYZ"/>
    <property type="match status" value="1"/>
</dbReference>
<gene>
    <name evidence="3" type="ORF">ATO3_09085</name>
</gene>
<reference evidence="3 4" key="1">
    <citation type="submission" date="2013-04" db="EMBL/GenBank/DDBJ databases">
        <title>Oceanicola sp. 22II1-22F33 Genome Sequencing.</title>
        <authorList>
            <person name="Lai Q."/>
            <person name="Li G."/>
            <person name="Shao Z."/>
        </authorList>
    </citation>
    <scope>NUCLEOTIDE SEQUENCE [LARGE SCALE GENOMIC DNA]</scope>
    <source>
        <strain evidence="3 4">22II1-22F33</strain>
    </source>
</reference>
<dbReference type="InterPro" id="IPR032711">
    <property type="entry name" value="SoxY"/>
</dbReference>
<dbReference type="Gene3D" id="2.60.40.10">
    <property type="entry name" value="Immunoglobulins"/>
    <property type="match status" value="1"/>
</dbReference>
<feature type="domain" description="Ig-like SoxY" evidence="2">
    <location>
        <begin position="37"/>
        <end position="145"/>
    </location>
</feature>
<evidence type="ECO:0000259" key="1">
    <source>
        <dbReference type="Pfam" id="PF08770"/>
    </source>
</evidence>
<dbReference type="Proteomes" id="UP000215377">
    <property type="component" value="Unassembled WGS sequence"/>
</dbReference>
<dbReference type="InterPro" id="IPR030831">
    <property type="entry name" value="Fuse-rel_SoxYZ"/>
</dbReference>
<comment type="caution">
    <text evidence="3">The sequence shown here is derived from an EMBL/GenBank/DDBJ whole genome shotgun (WGS) entry which is preliminary data.</text>
</comment>
<evidence type="ECO:0000313" key="4">
    <source>
        <dbReference type="Proteomes" id="UP000215377"/>
    </source>
</evidence>
<dbReference type="SUPFAM" id="SSF81296">
    <property type="entry name" value="E set domains"/>
    <property type="match status" value="1"/>
</dbReference>
<dbReference type="Pfam" id="PF13501">
    <property type="entry name" value="SoxY"/>
    <property type="match status" value="1"/>
</dbReference>
<dbReference type="InterPro" id="IPR038162">
    <property type="entry name" value="SoxY_sf"/>
</dbReference>
<evidence type="ECO:0000259" key="2">
    <source>
        <dbReference type="Pfam" id="PF13501"/>
    </source>
</evidence>
<sequence length="269" mass="28733">MGAVALAGLMAAPVAAQDRMAGPEQPGETWADIRDAIFAEDAVIEPAGEAISLDLPYRAHDAAAVPTRLRIDPGPDRQVVRLTLIVDENPAPVAATFELSPAMGPVVELSTRLRVNAYSNVRAVAELDDGSLIQSARYVKASGGCSAPASSDPVAAEATLGRMKMRLFEAQQGADPHRLDAQVMIRHPNNSGFQLDQVTQLYVPARFVDRIAIYQGDDLLLKMEGGISLSEDPSLRFRFTPSGEGPLRVEAGDTDGADFDGLFPLDHAF</sequence>
<organism evidence="3 4">
    <name type="scientific">Marinibacterium profundimaris</name>
    <dbReference type="NCBI Taxonomy" id="1679460"/>
    <lineage>
        <taxon>Bacteria</taxon>
        <taxon>Pseudomonadati</taxon>
        <taxon>Pseudomonadota</taxon>
        <taxon>Alphaproteobacteria</taxon>
        <taxon>Rhodobacterales</taxon>
        <taxon>Paracoccaceae</taxon>
        <taxon>Marinibacterium</taxon>
    </lineage>
</organism>
<keyword evidence="4" id="KW-1185">Reference proteome</keyword>
<dbReference type="InterPro" id="IPR014756">
    <property type="entry name" value="Ig_E-set"/>
</dbReference>
<dbReference type="InterPro" id="IPR013783">
    <property type="entry name" value="Ig-like_fold"/>
</dbReference>
<dbReference type="EMBL" id="AQQR01000003">
    <property type="protein sequence ID" value="OWU75069.1"/>
    <property type="molecule type" value="Genomic_DNA"/>
</dbReference>
<name>A0A225NLT4_9RHOB</name>
<proteinExistence type="predicted"/>
<dbReference type="InterPro" id="IPR014880">
    <property type="entry name" value="SoxZ_dom"/>
</dbReference>
<dbReference type="Pfam" id="PF08770">
    <property type="entry name" value="SoxZ"/>
    <property type="match status" value="1"/>
</dbReference>
<evidence type="ECO:0000313" key="3">
    <source>
        <dbReference type="EMBL" id="OWU75069.1"/>
    </source>
</evidence>
<feature type="domain" description="Sulphur oxidation protein SoxZ" evidence="1">
    <location>
        <begin position="179"/>
        <end position="260"/>
    </location>
</feature>
<accession>A0A225NLT4</accession>
<protein>
    <recommendedName>
        <fullName evidence="5">Sulfur oxidation protein SoxZ</fullName>
    </recommendedName>
</protein>
<dbReference type="Gene3D" id="2.60.40.2470">
    <property type="entry name" value="SoxY domain"/>
    <property type="match status" value="1"/>
</dbReference>
<dbReference type="AlphaFoldDB" id="A0A225NLT4"/>
<evidence type="ECO:0008006" key="5">
    <source>
        <dbReference type="Google" id="ProtNLM"/>
    </source>
</evidence>